<dbReference type="AlphaFoldDB" id="A0AAV2YMM5"/>
<proteinExistence type="predicted"/>
<dbReference type="InterPro" id="IPR036691">
    <property type="entry name" value="Endo/exonu/phosph_ase_sf"/>
</dbReference>
<name>A0AAV2YMM5_9STRA</name>
<dbReference type="Gene3D" id="3.60.10.10">
    <property type="entry name" value="Endonuclease/exonuclease/phosphatase"/>
    <property type="match status" value="1"/>
</dbReference>
<protein>
    <recommendedName>
        <fullName evidence="3">Reverse transcriptase domain-containing protein</fullName>
    </recommendedName>
</protein>
<reference evidence="1" key="2">
    <citation type="journal article" date="2023" name="Microbiol Resour">
        <title>Decontamination and Annotation of the Draft Genome Sequence of the Oomycete Lagenidium giganteum ARSEF 373.</title>
        <authorList>
            <person name="Morgan W.R."/>
            <person name="Tartar A."/>
        </authorList>
    </citation>
    <scope>NUCLEOTIDE SEQUENCE</scope>
    <source>
        <strain evidence="1">ARSEF 373</strain>
    </source>
</reference>
<sequence length="577" mass="64758">MALQGKMCGVSIMLINGYAPVNDQQRETFFRTRPRDDLNAHCGMAAGDFNATIVDQDRSHRTTATQRSQQLQQRLQHLKVVDTLNALHVDTPTRAEHQDYEHHTYVYAMDDGSLPIIVDLTLPGWTLPIKKRGAVWAQGAQLHQEQQRAGRHYLRAVRHFLNEREHGVSIIDLWDTIKAELRWLLLTIKKPARRRQHCSRKHIINKLRKRLRKLQQDEAAAPIAPLERTSTFTDATALDEVTRCFRQLRLSTATPQRRHLLHTLGRVLTEQRRATQERKFARHRGHSSSAIKATYRRISTKRASATIATLTSAPALEGGALADRITDDWRPIMQTPLVSTADVLMTQSADGYVAHDDSLSAALTADEVRRALRRCAYDKATRPDELGNDIGGYADDTALYLQDSNSVASALAVLRDFGEQSGLVVNLDKSVAIPLGPRARLAPKFGIRTIAVDEHTRYLGVQVGIRPSIEHTWQITIRQIQARVALATVTNALQRAAFAQAIIVPKILNIARHCWPPDEVCEQLQRIIRNFVWRPQATAAVRSHGWLAKEVAAARPQDGDIGLPLVTASLQAMLECM</sequence>
<gene>
    <name evidence="1" type="ORF">N0F65_012142</name>
</gene>
<accession>A0AAV2YMM5</accession>
<evidence type="ECO:0008006" key="3">
    <source>
        <dbReference type="Google" id="ProtNLM"/>
    </source>
</evidence>
<reference evidence="1" key="1">
    <citation type="submission" date="2022-11" db="EMBL/GenBank/DDBJ databases">
        <authorList>
            <person name="Morgan W.R."/>
            <person name="Tartar A."/>
        </authorList>
    </citation>
    <scope>NUCLEOTIDE SEQUENCE</scope>
    <source>
        <strain evidence="1">ARSEF 373</strain>
    </source>
</reference>
<organism evidence="1 2">
    <name type="scientific">Lagenidium giganteum</name>
    <dbReference type="NCBI Taxonomy" id="4803"/>
    <lineage>
        <taxon>Eukaryota</taxon>
        <taxon>Sar</taxon>
        <taxon>Stramenopiles</taxon>
        <taxon>Oomycota</taxon>
        <taxon>Peronosporomycetes</taxon>
        <taxon>Pythiales</taxon>
        <taxon>Pythiaceae</taxon>
    </lineage>
</organism>
<keyword evidence="2" id="KW-1185">Reference proteome</keyword>
<dbReference type="Proteomes" id="UP001146120">
    <property type="component" value="Unassembled WGS sequence"/>
</dbReference>
<evidence type="ECO:0000313" key="1">
    <source>
        <dbReference type="EMBL" id="DAZ94339.1"/>
    </source>
</evidence>
<evidence type="ECO:0000313" key="2">
    <source>
        <dbReference type="Proteomes" id="UP001146120"/>
    </source>
</evidence>
<comment type="caution">
    <text evidence="1">The sequence shown here is derived from an EMBL/GenBank/DDBJ whole genome shotgun (WGS) entry which is preliminary data.</text>
</comment>
<dbReference type="EMBL" id="DAKRPA010000256">
    <property type="protein sequence ID" value="DAZ94339.1"/>
    <property type="molecule type" value="Genomic_DNA"/>
</dbReference>